<dbReference type="InterPro" id="IPR002634">
    <property type="entry name" value="BolA"/>
</dbReference>
<dbReference type="PANTHER" id="PTHR46229:SF4">
    <property type="entry name" value="ACID STRESS PROTEIN IBAG"/>
    <property type="match status" value="1"/>
</dbReference>
<evidence type="ECO:0000313" key="4">
    <source>
        <dbReference type="Proteomes" id="UP000034228"/>
    </source>
</evidence>
<dbReference type="RefSeq" id="WP_046556719.1">
    <property type="nucleotide sequence ID" value="NZ_LAHO01000004.1"/>
</dbReference>
<evidence type="ECO:0000256" key="1">
    <source>
        <dbReference type="ARBA" id="ARBA00005578"/>
    </source>
</evidence>
<keyword evidence="3" id="KW-0131">Cell cycle</keyword>
<evidence type="ECO:0000256" key="2">
    <source>
        <dbReference type="RuleBase" id="RU003860"/>
    </source>
</evidence>
<accession>A0A0M2VAW6</accession>
<dbReference type="InterPro" id="IPR050961">
    <property type="entry name" value="BolA/IbaG_stress_morph_reg"/>
</dbReference>
<comment type="caution">
    <text evidence="3">The sequence shown here is derived from an EMBL/GenBank/DDBJ whole genome shotgun (WGS) entry which is preliminary data.</text>
</comment>
<dbReference type="PATRIC" id="fig|336831.14.peg.2892"/>
<gene>
    <name evidence="3" type="ORF">WG68_05760</name>
</gene>
<dbReference type="Proteomes" id="UP000034228">
    <property type="component" value="Unassembled WGS sequence"/>
</dbReference>
<dbReference type="STRING" id="336831.WG68_05760"/>
<dbReference type="AlphaFoldDB" id="A0A0M2VAW6"/>
<proteinExistence type="inferred from homology"/>
<dbReference type="InterPro" id="IPR036065">
    <property type="entry name" value="BolA-like_sf"/>
</dbReference>
<dbReference type="GO" id="GO:0051301">
    <property type="term" value="P:cell division"/>
    <property type="evidence" value="ECO:0007669"/>
    <property type="project" value="UniProtKB-KW"/>
</dbReference>
<dbReference type="PANTHER" id="PTHR46229">
    <property type="entry name" value="BOLA TRANSCRIPTION REGULATOR"/>
    <property type="match status" value="1"/>
</dbReference>
<dbReference type="OrthoDB" id="9812890at2"/>
<dbReference type="EMBL" id="LAHO01000004">
    <property type="protein sequence ID" value="KKO46278.1"/>
    <property type="molecule type" value="Genomic_DNA"/>
</dbReference>
<reference evidence="3 4" key="1">
    <citation type="submission" date="2015-03" db="EMBL/GenBank/DDBJ databases">
        <title>Draft genome sequences of two protease-producing strains of Arsukibacterium isolated from two cold and alkaline environments.</title>
        <authorList>
            <person name="Lylloff J.E."/>
            <person name="Skov L.B."/>
            <person name="Jepsen M."/>
            <person name="Hallin P.F."/>
            <person name="Sorensen S.J."/>
            <person name="Stougaard P."/>
            <person name="Glaring M.A."/>
        </authorList>
    </citation>
    <scope>NUCLEOTIDE SEQUENCE [LARGE SCALE GENOMIC DNA]</scope>
    <source>
        <strain evidence="3 4">GCM72</strain>
    </source>
</reference>
<keyword evidence="3" id="KW-0132">Cell division</keyword>
<dbReference type="SUPFAM" id="SSF82657">
    <property type="entry name" value="BolA-like"/>
    <property type="match status" value="1"/>
</dbReference>
<keyword evidence="4" id="KW-1185">Reference proteome</keyword>
<dbReference type="PIRSF" id="PIRSF003113">
    <property type="entry name" value="BolA"/>
    <property type="match status" value="1"/>
</dbReference>
<evidence type="ECO:0000313" key="3">
    <source>
        <dbReference type="EMBL" id="KKO46278.1"/>
    </source>
</evidence>
<organism evidence="3 4">
    <name type="scientific">Arsukibacterium ikkense</name>
    <dbReference type="NCBI Taxonomy" id="336831"/>
    <lineage>
        <taxon>Bacteria</taxon>
        <taxon>Pseudomonadati</taxon>
        <taxon>Pseudomonadota</taxon>
        <taxon>Gammaproteobacteria</taxon>
        <taxon>Chromatiales</taxon>
        <taxon>Chromatiaceae</taxon>
        <taxon>Arsukibacterium</taxon>
    </lineage>
</organism>
<dbReference type="Gene3D" id="3.30.300.90">
    <property type="entry name" value="BolA-like"/>
    <property type="match status" value="1"/>
</dbReference>
<dbReference type="Pfam" id="PF01722">
    <property type="entry name" value="BolA"/>
    <property type="match status" value="1"/>
</dbReference>
<comment type="similarity">
    <text evidence="1 2">Belongs to the BolA/IbaG family.</text>
</comment>
<name>A0A0M2VAW6_9GAMM</name>
<protein>
    <submittedName>
        <fullName evidence="3">Cell division protein BolA</fullName>
    </submittedName>
</protein>
<sequence length="85" mass="9517">MQIEQIKQLLSDQLQLTEVYVTAEGSHYAVTAVGSCFADVSRVKQQQLVYAPLMNAIADGTIHAVSIKAFTPEQWRREKLLNPPM</sequence>